<reference evidence="10 11" key="1">
    <citation type="journal article" date="2011" name="Science">
        <title>The Selaginella genome identifies genetic changes associated with the evolution of vascular plants.</title>
        <authorList>
            <person name="Banks J.A."/>
            <person name="Nishiyama T."/>
            <person name="Hasebe M."/>
            <person name="Bowman J.L."/>
            <person name="Gribskov M."/>
            <person name="dePamphilis C."/>
            <person name="Albert V.A."/>
            <person name="Aono N."/>
            <person name="Aoyama T."/>
            <person name="Ambrose B.A."/>
            <person name="Ashton N.W."/>
            <person name="Axtell M.J."/>
            <person name="Barker E."/>
            <person name="Barker M.S."/>
            <person name="Bennetzen J.L."/>
            <person name="Bonawitz N.D."/>
            <person name="Chapple C."/>
            <person name="Cheng C."/>
            <person name="Correa L.G."/>
            <person name="Dacre M."/>
            <person name="DeBarry J."/>
            <person name="Dreyer I."/>
            <person name="Elias M."/>
            <person name="Engstrom E.M."/>
            <person name="Estelle M."/>
            <person name="Feng L."/>
            <person name="Finet C."/>
            <person name="Floyd S.K."/>
            <person name="Frommer W.B."/>
            <person name="Fujita T."/>
            <person name="Gramzow L."/>
            <person name="Gutensohn M."/>
            <person name="Harholt J."/>
            <person name="Hattori M."/>
            <person name="Heyl A."/>
            <person name="Hirai T."/>
            <person name="Hiwatashi Y."/>
            <person name="Ishikawa M."/>
            <person name="Iwata M."/>
            <person name="Karol K.G."/>
            <person name="Koehler B."/>
            <person name="Kolukisaoglu U."/>
            <person name="Kubo M."/>
            <person name="Kurata T."/>
            <person name="Lalonde S."/>
            <person name="Li K."/>
            <person name="Li Y."/>
            <person name="Litt A."/>
            <person name="Lyons E."/>
            <person name="Manning G."/>
            <person name="Maruyama T."/>
            <person name="Michael T.P."/>
            <person name="Mikami K."/>
            <person name="Miyazaki S."/>
            <person name="Morinaga S."/>
            <person name="Murata T."/>
            <person name="Mueller-Roeber B."/>
            <person name="Nelson D.R."/>
            <person name="Obara M."/>
            <person name="Oguri Y."/>
            <person name="Olmstead R.G."/>
            <person name="Onodera N."/>
            <person name="Petersen B.L."/>
            <person name="Pils B."/>
            <person name="Prigge M."/>
            <person name="Rensing S.A."/>
            <person name="Riano-Pachon D.M."/>
            <person name="Roberts A.W."/>
            <person name="Sato Y."/>
            <person name="Scheller H.V."/>
            <person name="Schulz B."/>
            <person name="Schulz C."/>
            <person name="Shakirov E.V."/>
            <person name="Shibagaki N."/>
            <person name="Shinohara N."/>
            <person name="Shippen D.E."/>
            <person name="Soerensen I."/>
            <person name="Sotooka R."/>
            <person name="Sugimoto N."/>
            <person name="Sugita M."/>
            <person name="Sumikawa N."/>
            <person name="Tanurdzic M."/>
            <person name="Theissen G."/>
            <person name="Ulvskov P."/>
            <person name="Wakazuki S."/>
            <person name="Weng J.K."/>
            <person name="Willats W.W."/>
            <person name="Wipf D."/>
            <person name="Wolf P.G."/>
            <person name="Yang L."/>
            <person name="Zimmer A.D."/>
            <person name="Zhu Q."/>
            <person name="Mitros T."/>
            <person name="Hellsten U."/>
            <person name="Loque D."/>
            <person name="Otillar R."/>
            <person name="Salamov A."/>
            <person name="Schmutz J."/>
            <person name="Shapiro H."/>
            <person name="Lindquist E."/>
            <person name="Lucas S."/>
            <person name="Rokhsar D."/>
            <person name="Grigoriev I.V."/>
        </authorList>
    </citation>
    <scope>NUCLEOTIDE SEQUENCE [LARGE SCALE GENOMIC DNA]</scope>
</reference>
<keyword evidence="4" id="KW-0418">Kinase</keyword>
<evidence type="ECO:0000256" key="2">
    <source>
        <dbReference type="ARBA" id="ARBA00022723"/>
    </source>
</evidence>
<dbReference type="InterPro" id="IPR006206">
    <property type="entry name" value="Mevalonate/galactokinase"/>
</dbReference>
<feature type="domain" description="GHMP kinase N-terminal" evidence="8">
    <location>
        <begin position="137"/>
        <end position="195"/>
    </location>
</feature>
<protein>
    <recommendedName>
        <fullName evidence="12">Galactokinase</fullName>
    </recommendedName>
</protein>
<dbReference type="eggNOG" id="KOG0631">
    <property type="taxonomic scope" value="Eukaryota"/>
</dbReference>
<dbReference type="PANTHER" id="PTHR10457:SF6">
    <property type="entry name" value="GALACTURONOKINASE"/>
    <property type="match status" value="1"/>
</dbReference>
<dbReference type="PIRSF" id="PIRSF000530">
    <property type="entry name" value="Galactokinase"/>
    <property type="match status" value="1"/>
</dbReference>
<dbReference type="InterPro" id="IPR014721">
    <property type="entry name" value="Ribsml_uS5_D2-typ_fold_subgr"/>
</dbReference>
<dbReference type="Gene3D" id="3.30.70.890">
    <property type="entry name" value="GHMP kinase, C-terminal domain"/>
    <property type="match status" value="1"/>
</dbReference>
<gene>
    <name evidence="10" type="ORF">SELMODRAFT_82393</name>
</gene>
<keyword evidence="1" id="KW-0808">Transferase</keyword>
<evidence type="ECO:0008006" key="12">
    <source>
        <dbReference type="Google" id="ProtNLM"/>
    </source>
</evidence>
<dbReference type="InterPro" id="IPR006204">
    <property type="entry name" value="GHMP_kinase_N_dom"/>
</dbReference>
<keyword evidence="7" id="KW-0119">Carbohydrate metabolism</keyword>
<keyword evidence="6" id="KW-0460">Magnesium</keyword>
<evidence type="ECO:0000259" key="8">
    <source>
        <dbReference type="Pfam" id="PF00288"/>
    </source>
</evidence>
<dbReference type="Gramene" id="EFJ34874">
    <property type="protein sequence ID" value="EFJ34874"/>
    <property type="gene ID" value="SELMODRAFT_82393"/>
</dbReference>
<dbReference type="Pfam" id="PF00288">
    <property type="entry name" value="GHMP_kinases_N"/>
    <property type="match status" value="1"/>
</dbReference>
<dbReference type="STRING" id="88036.D8QZX0"/>
<keyword evidence="5" id="KW-0067">ATP-binding</keyword>
<dbReference type="FunCoup" id="D8QZX0">
    <property type="interactions" value="1357"/>
</dbReference>
<dbReference type="InterPro" id="IPR020568">
    <property type="entry name" value="Ribosomal_Su5_D2-typ_SF"/>
</dbReference>
<evidence type="ECO:0000313" key="11">
    <source>
        <dbReference type="Proteomes" id="UP000001514"/>
    </source>
</evidence>
<evidence type="ECO:0000259" key="9">
    <source>
        <dbReference type="Pfam" id="PF08544"/>
    </source>
</evidence>
<proteinExistence type="predicted"/>
<keyword evidence="2" id="KW-0479">Metal-binding</keyword>
<dbReference type="GO" id="GO:0005829">
    <property type="term" value="C:cytosol"/>
    <property type="evidence" value="ECO:0000318"/>
    <property type="project" value="GO_Central"/>
</dbReference>
<dbReference type="GO" id="GO:0046872">
    <property type="term" value="F:metal ion binding"/>
    <property type="evidence" value="ECO:0007669"/>
    <property type="project" value="UniProtKB-KW"/>
</dbReference>
<evidence type="ECO:0000313" key="10">
    <source>
        <dbReference type="EMBL" id="EFJ34874.1"/>
    </source>
</evidence>
<dbReference type="PRINTS" id="PR00959">
    <property type="entry name" value="MEVGALKINASE"/>
</dbReference>
<dbReference type="InParanoid" id="D8QZX0"/>
<evidence type="ECO:0000256" key="6">
    <source>
        <dbReference type="ARBA" id="ARBA00022842"/>
    </source>
</evidence>
<organism evidence="11">
    <name type="scientific">Selaginella moellendorffii</name>
    <name type="common">Spikemoss</name>
    <dbReference type="NCBI Taxonomy" id="88036"/>
    <lineage>
        <taxon>Eukaryota</taxon>
        <taxon>Viridiplantae</taxon>
        <taxon>Streptophyta</taxon>
        <taxon>Embryophyta</taxon>
        <taxon>Tracheophyta</taxon>
        <taxon>Lycopodiopsida</taxon>
        <taxon>Selaginellales</taxon>
        <taxon>Selaginellaceae</taxon>
        <taxon>Selaginella</taxon>
    </lineage>
</organism>
<dbReference type="KEGG" id="smo:SELMODRAFT_82393"/>
<dbReference type="InterPro" id="IPR036554">
    <property type="entry name" value="GHMP_kinase_C_sf"/>
</dbReference>
<dbReference type="PANTHER" id="PTHR10457">
    <property type="entry name" value="MEVALONATE KINASE/GALACTOKINASE"/>
    <property type="match status" value="1"/>
</dbReference>
<dbReference type="GO" id="GO:0016773">
    <property type="term" value="F:phosphotransferase activity, alcohol group as acceptor"/>
    <property type="evidence" value="ECO:0007669"/>
    <property type="project" value="InterPro"/>
</dbReference>
<dbReference type="OMA" id="LCNVEPE"/>
<dbReference type="Gene3D" id="3.30.230.10">
    <property type="match status" value="1"/>
</dbReference>
<keyword evidence="3" id="KW-0547">Nucleotide-binding</keyword>
<dbReference type="EMBL" id="GL377569">
    <property type="protein sequence ID" value="EFJ34874.1"/>
    <property type="molecule type" value="Genomic_DNA"/>
</dbReference>
<dbReference type="InterPro" id="IPR013750">
    <property type="entry name" value="GHMP_kinase_C_dom"/>
</dbReference>
<evidence type="ECO:0000256" key="3">
    <source>
        <dbReference type="ARBA" id="ARBA00022741"/>
    </source>
</evidence>
<feature type="domain" description="GHMP kinase C-terminal" evidence="9">
    <location>
        <begin position="317"/>
        <end position="396"/>
    </location>
</feature>
<dbReference type="FunFam" id="3.30.70.890:FF:000001">
    <property type="entry name" value="Galactokinase"/>
    <property type="match status" value="1"/>
</dbReference>
<dbReference type="AlphaFoldDB" id="D8QZX0"/>
<dbReference type="GO" id="GO:0006012">
    <property type="term" value="P:galactose metabolic process"/>
    <property type="evidence" value="ECO:0000318"/>
    <property type="project" value="GO_Central"/>
</dbReference>
<sequence length="426" mass="45687">MDERHWPTQDHVDEIRKNVEAMGAQSGGFQIVASPYRICPLGAHVDHQGGAVTTMALDRGVLLGFAAAAGPEIRVRSAQFPGEVSFRIPQESTNIEHCDAESQWGDLARGACYALLRAGHAISRGIVAFLDGGEGFHGCGVSSSAAVGIAFLLAMERANDLLVSPEANVELDRILENEFLGVKNGVMDQSAILFARPGCLTLIRCHELDRTHQSLQFGGGGGGSSYKILLAFSGLRHALASKPGFNLRVSECNKAAKFLLEAAGREKKRKVAVLGDVAPEEYTRLKAKLAAVEGGHLARRAEHFFSERARVEASVKAWVAGDLAEFGRLMTESGRSSIENYECGCEALIDLWGILAEAPGVYGARFSGAGFRGFCVALVKAEMADEAARFVRRKYREAQPELSKNVGGDQGVVICDSGGCAYLMDL</sequence>
<evidence type="ECO:0000256" key="1">
    <source>
        <dbReference type="ARBA" id="ARBA00022679"/>
    </source>
</evidence>
<keyword evidence="11" id="KW-1185">Reference proteome</keyword>
<evidence type="ECO:0000256" key="4">
    <source>
        <dbReference type="ARBA" id="ARBA00022777"/>
    </source>
</evidence>
<dbReference type="HOGENOM" id="CLU_017814_5_0_1"/>
<dbReference type="SUPFAM" id="SSF55060">
    <property type="entry name" value="GHMP Kinase, C-terminal domain"/>
    <property type="match status" value="1"/>
</dbReference>
<name>D8QZX0_SELML</name>
<dbReference type="Proteomes" id="UP000001514">
    <property type="component" value="Unassembled WGS sequence"/>
</dbReference>
<dbReference type="Pfam" id="PF08544">
    <property type="entry name" value="GHMP_kinases_C"/>
    <property type="match status" value="1"/>
</dbReference>
<evidence type="ECO:0000256" key="5">
    <source>
        <dbReference type="ARBA" id="ARBA00022840"/>
    </source>
</evidence>
<dbReference type="OrthoDB" id="275179at2759"/>
<evidence type="ECO:0000256" key="7">
    <source>
        <dbReference type="ARBA" id="ARBA00023277"/>
    </source>
</evidence>
<accession>D8QZX0</accession>
<dbReference type="SUPFAM" id="SSF54211">
    <property type="entry name" value="Ribosomal protein S5 domain 2-like"/>
    <property type="match status" value="1"/>
</dbReference>
<dbReference type="GO" id="GO:0016301">
    <property type="term" value="F:kinase activity"/>
    <property type="evidence" value="ECO:0007669"/>
    <property type="project" value="UniProtKB-KW"/>
</dbReference>
<dbReference type="GO" id="GO:0005524">
    <property type="term" value="F:ATP binding"/>
    <property type="evidence" value="ECO:0007669"/>
    <property type="project" value="UniProtKB-KW"/>
</dbReference>